<evidence type="ECO:0008006" key="5">
    <source>
        <dbReference type="Google" id="ProtNLM"/>
    </source>
</evidence>
<sequence>MLPGLFFGFWRIVEIITLIPIVGMLSWFVDGFTKANQLTPTYILVLFIVSVLAACWAVATLFMYHRARGAGAFVAFVDLLFVGALIAAVYELRGITRESCTSFGTKNSSLYFSLGPFGAVGVSANNHLAIHLNKTCSMLKACFALGIMNIIFFSFTTFLALWVGHHNRDKYQERRVSRQTSYRSSSRGHTSPRRSHHSTRHSSRTRHAYV</sequence>
<evidence type="ECO:0000313" key="3">
    <source>
        <dbReference type="EMBL" id="KAF2402976.1"/>
    </source>
</evidence>
<feature type="transmembrane region" description="Helical" evidence="2">
    <location>
        <begin position="12"/>
        <end position="29"/>
    </location>
</feature>
<dbReference type="Proteomes" id="UP000799640">
    <property type="component" value="Unassembled WGS sequence"/>
</dbReference>
<feature type="region of interest" description="Disordered" evidence="1">
    <location>
        <begin position="173"/>
        <end position="210"/>
    </location>
</feature>
<reference evidence="3" key="1">
    <citation type="journal article" date="2020" name="Stud. Mycol.">
        <title>101 Dothideomycetes genomes: a test case for predicting lifestyles and emergence of pathogens.</title>
        <authorList>
            <person name="Haridas S."/>
            <person name="Albert R."/>
            <person name="Binder M."/>
            <person name="Bloem J."/>
            <person name="Labutti K."/>
            <person name="Salamov A."/>
            <person name="Andreopoulos B."/>
            <person name="Baker S."/>
            <person name="Barry K."/>
            <person name="Bills G."/>
            <person name="Bluhm B."/>
            <person name="Cannon C."/>
            <person name="Castanera R."/>
            <person name="Culley D."/>
            <person name="Daum C."/>
            <person name="Ezra D."/>
            <person name="Gonzalez J."/>
            <person name="Henrissat B."/>
            <person name="Kuo A."/>
            <person name="Liang C."/>
            <person name="Lipzen A."/>
            <person name="Lutzoni F."/>
            <person name="Magnuson J."/>
            <person name="Mondo S."/>
            <person name="Nolan M."/>
            <person name="Ohm R."/>
            <person name="Pangilinan J."/>
            <person name="Park H.-J."/>
            <person name="Ramirez L."/>
            <person name="Alfaro M."/>
            <person name="Sun H."/>
            <person name="Tritt A."/>
            <person name="Yoshinaga Y."/>
            <person name="Zwiers L.-H."/>
            <person name="Turgeon B."/>
            <person name="Goodwin S."/>
            <person name="Spatafora J."/>
            <person name="Crous P."/>
            <person name="Grigoriev I."/>
        </authorList>
    </citation>
    <scope>NUCLEOTIDE SEQUENCE</scope>
    <source>
        <strain evidence="3">CBS 262.69</strain>
    </source>
</reference>
<gene>
    <name evidence="3" type="ORF">EJ06DRAFT_316051</name>
</gene>
<proteinExistence type="predicted"/>
<dbReference type="OrthoDB" id="4918558at2759"/>
<dbReference type="EMBL" id="ML996690">
    <property type="protein sequence ID" value="KAF2402976.1"/>
    <property type="molecule type" value="Genomic_DNA"/>
</dbReference>
<keyword evidence="2" id="KW-0472">Membrane</keyword>
<feature type="compositionally biased region" description="Basic residues" evidence="1">
    <location>
        <begin position="190"/>
        <end position="210"/>
    </location>
</feature>
<evidence type="ECO:0000256" key="1">
    <source>
        <dbReference type="SAM" id="MobiDB-lite"/>
    </source>
</evidence>
<dbReference type="AlphaFoldDB" id="A0A6G1I4C3"/>
<keyword evidence="2" id="KW-1133">Transmembrane helix</keyword>
<keyword evidence="2" id="KW-0812">Transmembrane</keyword>
<feature type="transmembrane region" description="Helical" evidence="2">
    <location>
        <begin position="142"/>
        <end position="164"/>
    </location>
</feature>
<keyword evidence="4" id="KW-1185">Reference proteome</keyword>
<organism evidence="3 4">
    <name type="scientific">Trichodelitschia bisporula</name>
    <dbReference type="NCBI Taxonomy" id="703511"/>
    <lineage>
        <taxon>Eukaryota</taxon>
        <taxon>Fungi</taxon>
        <taxon>Dikarya</taxon>
        <taxon>Ascomycota</taxon>
        <taxon>Pezizomycotina</taxon>
        <taxon>Dothideomycetes</taxon>
        <taxon>Dothideomycetes incertae sedis</taxon>
        <taxon>Phaeotrichales</taxon>
        <taxon>Phaeotrichaceae</taxon>
        <taxon>Trichodelitschia</taxon>
    </lineage>
</organism>
<name>A0A6G1I4C3_9PEZI</name>
<feature type="transmembrane region" description="Helical" evidence="2">
    <location>
        <begin position="110"/>
        <end position="130"/>
    </location>
</feature>
<protein>
    <recommendedName>
        <fullName evidence="5">MARVEL domain-containing protein</fullName>
    </recommendedName>
</protein>
<feature type="transmembrane region" description="Helical" evidence="2">
    <location>
        <begin position="41"/>
        <end position="64"/>
    </location>
</feature>
<feature type="transmembrane region" description="Helical" evidence="2">
    <location>
        <begin position="71"/>
        <end position="90"/>
    </location>
</feature>
<evidence type="ECO:0000256" key="2">
    <source>
        <dbReference type="SAM" id="Phobius"/>
    </source>
</evidence>
<evidence type="ECO:0000313" key="4">
    <source>
        <dbReference type="Proteomes" id="UP000799640"/>
    </source>
</evidence>
<accession>A0A6G1I4C3</accession>